<feature type="compositionally biased region" description="Polar residues" evidence="5">
    <location>
        <begin position="96"/>
        <end position="118"/>
    </location>
</feature>
<comment type="subcellular location">
    <subcellularLocation>
        <location evidence="1">Membrane</location>
        <topology evidence="1">Multi-pass membrane protein</topology>
    </subcellularLocation>
</comment>
<dbReference type="GO" id="GO:0042391">
    <property type="term" value="P:regulation of membrane potential"/>
    <property type="evidence" value="ECO:0007669"/>
    <property type="project" value="TreeGrafter"/>
</dbReference>
<evidence type="ECO:0000313" key="8">
    <source>
        <dbReference type="EMBL" id="CAD8117019.1"/>
    </source>
</evidence>
<feature type="region of interest" description="Disordered" evidence="5">
    <location>
        <begin position="1024"/>
        <end position="1070"/>
    </location>
</feature>
<keyword evidence="9" id="KW-1185">Reference proteome</keyword>
<dbReference type="Proteomes" id="UP000692954">
    <property type="component" value="Unassembled WGS sequence"/>
</dbReference>
<feature type="transmembrane region" description="Helical" evidence="6">
    <location>
        <begin position="334"/>
        <end position="352"/>
    </location>
</feature>
<dbReference type="GO" id="GO:0005886">
    <property type="term" value="C:plasma membrane"/>
    <property type="evidence" value="ECO:0007669"/>
    <property type="project" value="TreeGrafter"/>
</dbReference>
<evidence type="ECO:0000313" key="9">
    <source>
        <dbReference type="Proteomes" id="UP000692954"/>
    </source>
</evidence>
<dbReference type="PANTHER" id="PTHR10217:SF435">
    <property type="entry name" value="POTASSIUM VOLTAGE-GATED CHANNEL PROTEIN EAG"/>
    <property type="match status" value="1"/>
</dbReference>
<feature type="region of interest" description="Disordered" evidence="5">
    <location>
        <begin position="1197"/>
        <end position="1217"/>
    </location>
</feature>
<dbReference type="EMBL" id="CAJJDN010000112">
    <property type="protein sequence ID" value="CAD8117019.1"/>
    <property type="molecule type" value="Genomic_DNA"/>
</dbReference>
<evidence type="ECO:0000256" key="2">
    <source>
        <dbReference type="ARBA" id="ARBA00022692"/>
    </source>
</evidence>
<name>A0A8S1QN26_9CILI</name>
<keyword evidence="2 6" id="KW-0812">Transmembrane</keyword>
<dbReference type="InterPro" id="IPR005821">
    <property type="entry name" value="Ion_trans_dom"/>
</dbReference>
<dbReference type="Pfam" id="PF00520">
    <property type="entry name" value="Ion_trans"/>
    <property type="match status" value="1"/>
</dbReference>
<proteinExistence type="predicted"/>
<evidence type="ECO:0000256" key="6">
    <source>
        <dbReference type="SAM" id="Phobius"/>
    </source>
</evidence>
<feature type="compositionally biased region" description="Low complexity" evidence="5">
    <location>
        <begin position="69"/>
        <end position="80"/>
    </location>
</feature>
<dbReference type="InterPro" id="IPR000595">
    <property type="entry name" value="cNMP-bd_dom"/>
</dbReference>
<dbReference type="AlphaFoldDB" id="A0A8S1QN26"/>
<feature type="compositionally biased region" description="Low complexity" evidence="5">
    <location>
        <begin position="1059"/>
        <end position="1070"/>
    </location>
</feature>
<dbReference type="InterPro" id="IPR050818">
    <property type="entry name" value="KCNH_animal-type"/>
</dbReference>
<feature type="domain" description="Cyclic nucleotide-binding" evidence="7">
    <location>
        <begin position="613"/>
        <end position="722"/>
    </location>
</feature>
<dbReference type="GO" id="GO:0005249">
    <property type="term" value="F:voltage-gated potassium channel activity"/>
    <property type="evidence" value="ECO:0007669"/>
    <property type="project" value="TreeGrafter"/>
</dbReference>
<evidence type="ECO:0000256" key="5">
    <source>
        <dbReference type="SAM" id="MobiDB-lite"/>
    </source>
</evidence>
<dbReference type="CDD" id="cd00038">
    <property type="entry name" value="CAP_ED"/>
    <property type="match status" value="1"/>
</dbReference>
<feature type="transmembrane region" description="Helical" evidence="6">
    <location>
        <begin position="296"/>
        <end position="314"/>
    </location>
</feature>
<evidence type="ECO:0000256" key="1">
    <source>
        <dbReference type="ARBA" id="ARBA00004141"/>
    </source>
</evidence>
<comment type="caution">
    <text evidence="8">The sequence shown here is derived from an EMBL/GenBank/DDBJ whole genome shotgun (WGS) entry which is preliminary data.</text>
</comment>
<dbReference type="Pfam" id="PF00027">
    <property type="entry name" value="cNMP_binding"/>
    <property type="match status" value="1"/>
</dbReference>
<feature type="transmembrane region" description="Helical" evidence="6">
    <location>
        <begin position="373"/>
        <end position="393"/>
    </location>
</feature>
<reference evidence="8" key="1">
    <citation type="submission" date="2021-01" db="EMBL/GenBank/DDBJ databases">
        <authorList>
            <consortium name="Genoscope - CEA"/>
            <person name="William W."/>
        </authorList>
    </citation>
    <scope>NUCLEOTIDE SEQUENCE</scope>
</reference>
<gene>
    <name evidence="8" type="ORF">PSON_ATCC_30995.1.T1120170</name>
</gene>
<feature type="transmembrane region" description="Helical" evidence="6">
    <location>
        <begin position="427"/>
        <end position="448"/>
    </location>
</feature>
<feature type="transmembrane region" description="Helical" evidence="6">
    <location>
        <begin position="483"/>
        <end position="501"/>
    </location>
</feature>
<evidence type="ECO:0000256" key="4">
    <source>
        <dbReference type="ARBA" id="ARBA00023136"/>
    </source>
</evidence>
<feature type="compositionally biased region" description="Polar residues" evidence="5">
    <location>
        <begin position="1197"/>
        <end position="1210"/>
    </location>
</feature>
<organism evidence="8 9">
    <name type="scientific">Paramecium sonneborni</name>
    <dbReference type="NCBI Taxonomy" id="65129"/>
    <lineage>
        <taxon>Eukaryota</taxon>
        <taxon>Sar</taxon>
        <taxon>Alveolata</taxon>
        <taxon>Ciliophora</taxon>
        <taxon>Intramacronucleata</taxon>
        <taxon>Oligohymenophorea</taxon>
        <taxon>Peniculida</taxon>
        <taxon>Parameciidae</taxon>
        <taxon>Paramecium</taxon>
    </lineage>
</organism>
<keyword evidence="4 6" id="KW-0472">Membrane</keyword>
<feature type="transmembrane region" description="Helical" evidence="6">
    <location>
        <begin position="507"/>
        <end position="528"/>
    </location>
</feature>
<dbReference type="OrthoDB" id="415460at2759"/>
<keyword evidence="3 6" id="KW-1133">Transmembrane helix</keyword>
<accession>A0A8S1QN26</accession>
<evidence type="ECO:0000259" key="7">
    <source>
        <dbReference type="PROSITE" id="PS50042"/>
    </source>
</evidence>
<protein>
    <recommendedName>
        <fullName evidence="7">Cyclic nucleotide-binding domain-containing protein</fullName>
    </recommendedName>
</protein>
<evidence type="ECO:0000256" key="3">
    <source>
        <dbReference type="ARBA" id="ARBA00022989"/>
    </source>
</evidence>
<dbReference type="PANTHER" id="PTHR10217">
    <property type="entry name" value="VOLTAGE AND LIGAND GATED POTASSIUM CHANNEL"/>
    <property type="match status" value="1"/>
</dbReference>
<sequence length="1217" mass="143379">MQNKETAFLSVESPVHSQNVLSPRFDELIPIYSNENVVDQPIDEALKLKRNIFERKNFRALDDGHKSDNSNVDNSYSSSNEDIGDDRSARSRTHSFIKQQKSPSLSYQEYQQNSPNQKALSGQILDSTYNFQYQAGKSNSKLEKYQSFVQQFEMQEDKLQRIKIKQTQTQIQIKEVQNKRSQCRREGTVGLNEIWSQKGLMIIRLVSRFIQQLKTKTETIKFRLLTQKIFSVIGDMSSNFEFILVSHQIKQQPSLFLIVKYNFQKQATKYLHYLEYCQDFLSKNIKIIKPDSKFKIIWDIVLLLFIVMNIFYIPINISFDITISGAFEYLFDLLPSWIFVAEIILNFNTAYYDKGLMHEDRKSIVKHYLKQNFFWDLIVVIPFLISNLNIPFVRYTLLLRLTRLNPLMESIEEMLNLEENIQIVVDLFKLIFFLVLTGHFCGCAWHFVALTEYESFGLTETWLTHYDPAANEYHWFDRYIISLYWSVITTVTVGYGDIVPVTTFERIFVIVVTLLLCGIFGYCISNIGNIFKSISDKKTTYKFKLRQIHQHIRKRGLNLNLSLKVKKYFEYYFKLEQEEDNNADSFLSQLTKHLREEVLTDLYRNTLRKSRLLRDNFNEITINNLCQFVKEKKVLPEEVLYSRYDQPKKLWFVLSGALEYVADHKNENDQYEATETFLKKVTAGAVLGEREFITQQPYEYKARALKFTQMAYIDYDDFINVIAEIDKEYEIFCMKRDRLLLYPALKGSGNVCEICEWTHNFIQCPFVFLQPNTNKIANRFTTVKMNNRIKFPYRLSKKQRTKETLNKAQECALRIIVGNLTEQEYTDEYLISLGFQLSPNIDDVSPKNDDSSENIYEQKSITNNDKQNTIQQQNTMRITAGITTDLRESRDLDLGNQMRKSIINFKRIQFGKERTRAIQFQKKDNQEKISETLEQSQMLNIPNTQIQNKNNIAPNKQYQQKPRRSSNLDDFGFMQVSQKLGNLAQQFYQQEHDNNNKYSLKQMSRNSEESEMKDSIKIKRQIESQERRVQMGGDQRRKMKKTTIQMGQRQKKRSYQNIQGSNQSPVSQNQQQIQQITISLDQKRNRTSFIENKKNLGQTTHLTSSGLIELKGEIKEGSQIDSLQQKILDIVHTNINLEMDICKQTLVYFPEHNIDVILKKIEIYYQSNKMKEKKMYKRTKSNRYLFERIKASKNATIKSLQNNSKSQTDVQKNDEKI</sequence>
<dbReference type="PROSITE" id="PS50042">
    <property type="entry name" value="CNMP_BINDING_3"/>
    <property type="match status" value="1"/>
</dbReference>
<feature type="region of interest" description="Disordered" evidence="5">
    <location>
        <begin position="61"/>
        <end position="118"/>
    </location>
</feature>